<reference evidence="2" key="1">
    <citation type="submission" date="2020-06" db="EMBL/GenBank/DDBJ databases">
        <title>A chromosome-scale genome assembly of Talaromyces rugulosus W13939.</title>
        <authorList>
            <person name="Wang B."/>
            <person name="Guo L."/>
            <person name="Ye K."/>
            <person name="Wang L."/>
        </authorList>
    </citation>
    <scope>NUCLEOTIDE SEQUENCE [LARGE SCALE GENOMIC DNA]</scope>
    <source>
        <strain evidence="2">W13939</strain>
    </source>
</reference>
<sequence length="259" mass="29708">MSHFESPSLNLVGTLAAQKTSMQVSILFPSGLWLNITIESLTTPAQACTIFAPGTQYTVEATHQCLYRRMLYDRLRQVVPLLIRDGDLCWFLTINKDDNPTESCLFHGAKLELKPLSKYIPEYGFCFARSAFVSERDRFNPRATRSGFWEEWTQRQPSDVERLLINRDGWEALYFVQPPASCSDITVSRLRDELCNSLQIIDPGRLSFTSGPYTWNSAFQEDGRSFYETYFTQDIVVDSRHMVTAEKSALVYVTENHIV</sequence>
<dbReference type="KEGG" id="trg:TRUGW13939_04937"/>
<dbReference type="AlphaFoldDB" id="A0A7H8QV31"/>
<dbReference type="OrthoDB" id="8117402at2759"/>
<dbReference type="EMBL" id="CP055900">
    <property type="protein sequence ID" value="QKX57817.1"/>
    <property type="molecule type" value="Genomic_DNA"/>
</dbReference>
<dbReference type="RefSeq" id="XP_035343995.1">
    <property type="nucleotide sequence ID" value="XM_035488102.1"/>
</dbReference>
<dbReference type="Proteomes" id="UP000509510">
    <property type="component" value="Chromosome III"/>
</dbReference>
<organism evidence="1 2">
    <name type="scientific">Talaromyces rugulosus</name>
    <name type="common">Penicillium rugulosum</name>
    <dbReference type="NCBI Taxonomy" id="121627"/>
    <lineage>
        <taxon>Eukaryota</taxon>
        <taxon>Fungi</taxon>
        <taxon>Dikarya</taxon>
        <taxon>Ascomycota</taxon>
        <taxon>Pezizomycotina</taxon>
        <taxon>Eurotiomycetes</taxon>
        <taxon>Eurotiomycetidae</taxon>
        <taxon>Eurotiales</taxon>
        <taxon>Trichocomaceae</taxon>
        <taxon>Talaromyces</taxon>
        <taxon>Talaromyces sect. Islandici</taxon>
    </lineage>
</organism>
<gene>
    <name evidence="1" type="ORF">TRUGW13939_04937</name>
</gene>
<evidence type="ECO:0000313" key="2">
    <source>
        <dbReference type="Proteomes" id="UP000509510"/>
    </source>
</evidence>
<protein>
    <submittedName>
        <fullName evidence="1">Uncharacterized protein</fullName>
    </submittedName>
</protein>
<name>A0A7H8QV31_TALRU</name>
<keyword evidence="2" id="KW-1185">Reference proteome</keyword>
<evidence type="ECO:0000313" key="1">
    <source>
        <dbReference type="EMBL" id="QKX57817.1"/>
    </source>
</evidence>
<dbReference type="GeneID" id="55992435"/>
<accession>A0A7H8QV31</accession>
<proteinExistence type="predicted"/>